<evidence type="ECO:0000313" key="1">
    <source>
        <dbReference type="EMBL" id="JAH72145.1"/>
    </source>
</evidence>
<sequence length="23" mass="2786">MYLYIINSCRQLHWLVAVHVTLL</sequence>
<reference evidence="1" key="1">
    <citation type="submission" date="2014-11" db="EMBL/GenBank/DDBJ databases">
        <authorList>
            <person name="Amaro Gonzalez C."/>
        </authorList>
    </citation>
    <scope>NUCLEOTIDE SEQUENCE</scope>
</reference>
<dbReference type="EMBL" id="GBXM01029927">
    <property type="protein sequence ID" value="JAH78650.1"/>
    <property type="molecule type" value="Transcribed_RNA"/>
</dbReference>
<reference evidence="1" key="2">
    <citation type="journal article" date="2015" name="Fish Shellfish Immunol.">
        <title>Early steps in the European eel (Anguilla anguilla)-Vibrio vulnificus interaction in the gills: Role of the RtxA13 toxin.</title>
        <authorList>
            <person name="Callol A."/>
            <person name="Pajuelo D."/>
            <person name="Ebbesson L."/>
            <person name="Teles M."/>
            <person name="MacKenzie S."/>
            <person name="Amaro C."/>
        </authorList>
    </citation>
    <scope>NUCLEOTIDE SEQUENCE</scope>
</reference>
<name>A0A0E9V3W9_ANGAN</name>
<protein>
    <submittedName>
        <fullName evidence="1">Uncharacterized protein</fullName>
    </submittedName>
</protein>
<dbReference type="AlphaFoldDB" id="A0A0E9V3W9"/>
<dbReference type="EMBL" id="GBXM01036432">
    <property type="protein sequence ID" value="JAH72145.1"/>
    <property type="molecule type" value="Transcribed_RNA"/>
</dbReference>
<proteinExistence type="predicted"/>
<organism evidence="1">
    <name type="scientific">Anguilla anguilla</name>
    <name type="common">European freshwater eel</name>
    <name type="synonym">Muraena anguilla</name>
    <dbReference type="NCBI Taxonomy" id="7936"/>
    <lineage>
        <taxon>Eukaryota</taxon>
        <taxon>Metazoa</taxon>
        <taxon>Chordata</taxon>
        <taxon>Craniata</taxon>
        <taxon>Vertebrata</taxon>
        <taxon>Euteleostomi</taxon>
        <taxon>Actinopterygii</taxon>
        <taxon>Neopterygii</taxon>
        <taxon>Teleostei</taxon>
        <taxon>Anguilliformes</taxon>
        <taxon>Anguillidae</taxon>
        <taxon>Anguilla</taxon>
    </lineage>
</organism>
<accession>A0A0E9V3W9</accession>